<keyword evidence="2" id="KW-0326">Glycosidase</keyword>
<keyword evidence="7" id="KW-1185">Reference proteome</keyword>
<organism evidence="5 6">
    <name type="scientific">Bittarella massiliensis</name>
    <name type="common">ex Durand et al. 2017</name>
    <dbReference type="NCBI Taxonomy" id="1720313"/>
    <lineage>
        <taxon>Bacteria</taxon>
        <taxon>Bacillati</taxon>
        <taxon>Bacillota</taxon>
        <taxon>Clostridia</taxon>
        <taxon>Eubacteriales</taxon>
        <taxon>Oscillospiraceae</taxon>
        <taxon>Bittarella (ex Durand et al. 2017)</taxon>
    </lineage>
</organism>
<evidence type="ECO:0000313" key="5">
    <source>
        <dbReference type="EMBL" id="SHG34631.1"/>
    </source>
</evidence>
<dbReference type="EMBL" id="WWVX01000008">
    <property type="protein sequence ID" value="MZL70479.1"/>
    <property type="molecule type" value="Genomic_DNA"/>
</dbReference>
<evidence type="ECO:0000313" key="6">
    <source>
        <dbReference type="Proteomes" id="UP000184089"/>
    </source>
</evidence>
<dbReference type="Gene3D" id="3.90.245.10">
    <property type="entry name" value="Ribonucleoside hydrolase-like"/>
    <property type="match status" value="1"/>
</dbReference>
<evidence type="ECO:0000256" key="2">
    <source>
        <dbReference type="ARBA" id="ARBA00023295"/>
    </source>
</evidence>
<proteinExistence type="predicted"/>
<reference evidence="4 7" key="3">
    <citation type="journal article" date="2019" name="Nat. Med.">
        <title>A library of human gut bacterial isolates paired with longitudinal multiomics data enables mechanistic microbiome research.</title>
        <authorList>
            <person name="Poyet M."/>
            <person name="Groussin M."/>
            <person name="Gibbons S.M."/>
            <person name="Avila-Pacheco J."/>
            <person name="Jiang X."/>
            <person name="Kearney S.M."/>
            <person name="Perrotta A.R."/>
            <person name="Berdy B."/>
            <person name="Zhao S."/>
            <person name="Lieberman T.D."/>
            <person name="Swanson P.K."/>
            <person name="Smith M."/>
            <person name="Roesemann S."/>
            <person name="Alexander J.E."/>
            <person name="Rich S.A."/>
            <person name="Livny J."/>
            <person name="Vlamakis H."/>
            <person name="Clish C."/>
            <person name="Bullock K."/>
            <person name="Deik A."/>
            <person name="Scott J."/>
            <person name="Pierce K.A."/>
            <person name="Xavier R.J."/>
            <person name="Alm E.J."/>
        </authorList>
    </citation>
    <scope>NUCLEOTIDE SEQUENCE [LARGE SCALE GENOMIC DNA]</scope>
    <source>
        <strain evidence="4 7">BIOML-A2</strain>
    </source>
</reference>
<evidence type="ECO:0000256" key="1">
    <source>
        <dbReference type="ARBA" id="ARBA00022801"/>
    </source>
</evidence>
<dbReference type="Proteomes" id="UP000474718">
    <property type="component" value="Unassembled WGS sequence"/>
</dbReference>
<dbReference type="InterPro" id="IPR023186">
    <property type="entry name" value="IUNH"/>
</dbReference>
<dbReference type="Proteomes" id="UP000184089">
    <property type="component" value="Unassembled WGS sequence"/>
</dbReference>
<dbReference type="Pfam" id="PF01156">
    <property type="entry name" value="IU_nuc_hydro"/>
    <property type="match status" value="1"/>
</dbReference>
<protein>
    <submittedName>
        <fullName evidence="5">Inosine-uridine nucleoside N-ribohydrolase</fullName>
    </submittedName>
</protein>
<dbReference type="GO" id="GO:0006152">
    <property type="term" value="P:purine nucleoside catabolic process"/>
    <property type="evidence" value="ECO:0007669"/>
    <property type="project" value="TreeGrafter"/>
</dbReference>
<evidence type="ECO:0000313" key="4">
    <source>
        <dbReference type="EMBL" id="MZL70479.1"/>
    </source>
</evidence>
<comment type="caution">
    <text evidence="5">The sequence shown here is derived from an EMBL/GenBank/DDBJ whole genome shotgun (WGS) entry which is preliminary data.</text>
</comment>
<dbReference type="PANTHER" id="PTHR12304">
    <property type="entry name" value="INOSINE-URIDINE PREFERRING NUCLEOSIDE HYDROLASE"/>
    <property type="match status" value="1"/>
</dbReference>
<reference evidence="6" key="1">
    <citation type="submission" date="2016-11" db="EMBL/GenBank/DDBJ databases">
        <authorList>
            <person name="Jaros S."/>
            <person name="Januszkiewicz K."/>
            <person name="Wedrychowicz H."/>
        </authorList>
    </citation>
    <scope>NUCLEOTIDE SEQUENCE [LARGE SCALE GENOMIC DNA]</scope>
    <source>
        <strain evidence="6">DSM 4029</strain>
    </source>
</reference>
<evidence type="ECO:0000313" key="7">
    <source>
        <dbReference type="Proteomes" id="UP000474718"/>
    </source>
</evidence>
<dbReference type="AlphaFoldDB" id="A0AAQ1MEN8"/>
<dbReference type="RefSeq" id="WP_021658120.1">
    <property type="nucleotide sequence ID" value="NZ_FQVY01000003.1"/>
</dbReference>
<name>A0AAQ1MEN8_9FIRM</name>
<dbReference type="SUPFAM" id="SSF53590">
    <property type="entry name" value="Nucleoside hydrolase"/>
    <property type="match status" value="1"/>
</dbReference>
<dbReference type="PANTHER" id="PTHR12304:SF59">
    <property type="entry name" value="INOSINE-URIDINE PREFERRING NUCLEOSIDE HYDROLASE FAMILY PROTEIN"/>
    <property type="match status" value="1"/>
</dbReference>
<sequence>MAGGQTARRGPRRALRRHLIEGLAVLYAALLLFSPQWGIPTGLTERTPVVIDCDPGSDDVLMLGYAAGADLLDVRGITVVVGTGTLAQTGRNALTAAAHFGLHCPVALGAAQTVRGVPFTWAQDAGANGANNLTLPWEGGRSFDPRPAWDLLYDLAVEEGGQLQLVCTGPLTNLARALEEHPDLPGYLKRVVVSAGSVDLRAAEAAGTYTAGGAGSSLTLTAPDPNGQADPGALEAVLASGLPLYIVGNDRYAAGSSVVCKDDWTTFASEPQLYGAIWTYPMNIYKSGGEDSGVPLYGLAALYAVLDEGAYRFAPAQLCPAEGLLERAVPERSVVVYDPAGQMRMMDPTKERETREPVEPNLPSGMFFWEEADYLTPADLEGRTLVRLTGEEEANCHLAVERRVGTSGAGECAVLGPIFDCRNQLGKKS</sequence>
<gene>
    <name evidence="4" type="ORF">GT747_12020</name>
    <name evidence="5" type="ORF">SAMN05444424_2190</name>
</gene>
<feature type="domain" description="Inosine/uridine-preferring nucleoside hydrolase" evidence="3">
    <location>
        <begin position="49"/>
        <end position="311"/>
    </location>
</feature>
<reference evidence="5" key="2">
    <citation type="submission" date="2016-11" db="EMBL/GenBank/DDBJ databases">
        <authorList>
            <person name="Varghese N."/>
            <person name="Submissions S."/>
        </authorList>
    </citation>
    <scope>NUCLEOTIDE SEQUENCE</scope>
    <source>
        <strain evidence="5">DSM 4029</strain>
    </source>
</reference>
<dbReference type="GO" id="GO:0005829">
    <property type="term" value="C:cytosol"/>
    <property type="evidence" value="ECO:0007669"/>
    <property type="project" value="TreeGrafter"/>
</dbReference>
<dbReference type="InterPro" id="IPR001910">
    <property type="entry name" value="Inosine/uridine_hydrolase_dom"/>
</dbReference>
<dbReference type="EMBL" id="FQVY01000003">
    <property type="protein sequence ID" value="SHG34631.1"/>
    <property type="molecule type" value="Genomic_DNA"/>
</dbReference>
<dbReference type="GO" id="GO:0008477">
    <property type="term" value="F:purine nucleosidase activity"/>
    <property type="evidence" value="ECO:0007669"/>
    <property type="project" value="TreeGrafter"/>
</dbReference>
<evidence type="ECO:0000259" key="3">
    <source>
        <dbReference type="Pfam" id="PF01156"/>
    </source>
</evidence>
<dbReference type="InterPro" id="IPR036452">
    <property type="entry name" value="Ribo_hydro-like"/>
</dbReference>
<keyword evidence="1" id="KW-0378">Hydrolase</keyword>
<accession>A0AAQ1MEN8</accession>